<reference evidence="2" key="1">
    <citation type="submission" date="2023-07" db="EMBL/GenBank/DDBJ databases">
        <title>A chromosome-level genome assembly of Lolium multiflorum.</title>
        <authorList>
            <person name="Chen Y."/>
            <person name="Copetti D."/>
            <person name="Kolliker R."/>
            <person name="Studer B."/>
        </authorList>
    </citation>
    <scope>NUCLEOTIDE SEQUENCE</scope>
    <source>
        <strain evidence="2">02402/16</strain>
        <tissue evidence="2">Leaf</tissue>
    </source>
</reference>
<dbReference type="Proteomes" id="UP001231189">
    <property type="component" value="Unassembled WGS sequence"/>
</dbReference>
<dbReference type="EMBL" id="JAUUTY010000001">
    <property type="protein sequence ID" value="KAK1692833.1"/>
    <property type="molecule type" value="Genomic_DNA"/>
</dbReference>
<evidence type="ECO:0000259" key="1">
    <source>
        <dbReference type="Pfam" id="PF04195"/>
    </source>
</evidence>
<feature type="domain" description="Transposase (putative) gypsy type" evidence="1">
    <location>
        <begin position="38"/>
        <end position="98"/>
    </location>
</feature>
<dbReference type="Pfam" id="PF04195">
    <property type="entry name" value="Transposase_28"/>
    <property type="match status" value="1"/>
</dbReference>
<organism evidence="2 3">
    <name type="scientific">Lolium multiflorum</name>
    <name type="common">Italian ryegrass</name>
    <name type="synonym">Lolium perenne subsp. multiflorum</name>
    <dbReference type="NCBI Taxonomy" id="4521"/>
    <lineage>
        <taxon>Eukaryota</taxon>
        <taxon>Viridiplantae</taxon>
        <taxon>Streptophyta</taxon>
        <taxon>Embryophyta</taxon>
        <taxon>Tracheophyta</taxon>
        <taxon>Spermatophyta</taxon>
        <taxon>Magnoliopsida</taxon>
        <taxon>Liliopsida</taxon>
        <taxon>Poales</taxon>
        <taxon>Poaceae</taxon>
        <taxon>BOP clade</taxon>
        <taxon>Pooideae</taxon>
        <taxon>Poodae</taxon>
        <taxon>Poeae</taxon>
        <taxon>Poeae Chloroplast Group 2 (Poeae type)</taxon>
        <taxon>Loliodinae</taxon>
        <taxon>Loliinae</taxon>
        <taxon>Lolium</taxon>
    </lineage>
</organism>
<keyword evidence="3" id="KW-1185">Reference proteome</keyword>
<protein>
    <recommendedName>
        <fullName evidence="1">Transposase (putative) gypsy type domain-containing protein</fullName>
    </recommendedName>
</protein>
<gene>
    <name evidence="2" type="ORF">QYE76_009530</name>
</gene>
<dbReference type="AlphaFoldDB" id="A0AAD8TVF2"/>
<accession>A0AAD8TVF2</accession>
<proteinExistence type="predicted"/>
<evidence type="ECO:0000313" key="3">
    <source>
        <dbReference type="Proteomes" id="UP001231189"/>
    </source>
</evidence>
<name>A0AAD8TVF2_LOLMU</name>
<comment type="caution">
    <text evidence="2">The sequence shown here is derived from an EMBL/GenBank/DDBJ whole genome shotgun (WGS) entry which is preliminary data.</text>
</comment>
<evidence type="ECO:0000313" key="2">
    <source>
        <dbReference type="EMBL" id="KAK1692833.1"/>
    </source>
</evidence>
<dbReference type="InterPro" id="IPR007321">
    <property type="entry name" value="Transposase_28"/>
</dbReference>
<sequence length="218" mass="24459">MGKYNNDNDLADVVLLMAADAECVVSFLYTQDDVDAVCKKCGVSKDRHGFFSEALAHFGIAPTQVIPNGWRIMAGFVVLCHFAGLPPSLAVFRHFFGLLPLRPITNKQKACFFFRSKGPSGLCLAGLPHKNNDCEHEFFFLSMPELWTCPVEWGSRPRACWRSRRSTGRMKKLRQSCCRLTTPLPLISGLTFATTTLPRPLVLHGISEDDDSRYRMCP</sequence>